<accession>A0ABD1WND5</accession>
<dbReference type="Gene3D" id="3.30.200.20">
    <property type="entry name" value="Phosphorylase Kinase, domain 1"/>
    <property type="match status" value="1"/>
</dbReference>
<dbReference type="FunFam" id="1.10.510.10:FF:000095">
    <property type="entry name" value="protein STRUBBELIG-RECEPTOR FAMILY 8"/>
    <property type="match status" value="1"/>
</dbReference>
<dbReference type="SUPFAM" id="SSF56112">
    <property type="entry name" value="Protein kinase-like (PK-like)"/>
    <property type="match status" value="1"/>
</dbReference>
<dbReference type="InterPro" id="IPR050823">
    <property type="entry name" value="Plant_Ser_Thr_Prot_Kinase"/>
</dbReference>
<gene>
    <name evidence="3" type="ORF">Fot_04823</name>
</gene>
<dbReference type="PROSITE" id="PS50011">
    <property type="entry name" value="PROTEIN_KINASE_DOM"/>
    <property type="match status" value="1"/>
</dbReference>
<dbReference type="InterPro" id="IPR011009">
    <property type="entry name" value="Kinase-like_dom_sf"/>
</dbReference>
<evidence type="ECO:0000259" key="2">
    <source>
        <dbReference type="PROSITE" id="PS50011"/>
    </source>
</evidence>
<dbReference type="Gene3D" id="1.10.510.10">
    <property type="entry name" value="Transferase(Phosphotransferase) domain 1"/>
    <property type="match status" value="1"/>
</dbReference>
<feature type="compositionally biased region" description="Basic and acidic residues" evidence="1">
    <location>
        <begin position="470"/>
        <end position="484"/>
    </location>
</feature>
<dbReference type="GO" id="GO:0016301">
    <property type="term" value="F:kinase activity"/>
    <property type="evidence" value="ECO:0007669"/>
    <property type="project" value="UniProtKB-KW"/>
</dbReference>
<proteinExistence type="predicted"/>
<dbReference type="SUPFAM" id="SSF50249">
    <property type="entry name" value="Nucleic acid-binding proteins"/>
    <property type="match status" value="1"/>
</dbReference>
<keyword evidence="3" id="KW-0418">Kinase</keyword>
<dbReference type="Pfam" id="PF00069">
    <property type="entry name" value="Pkinase"/>
    <property type="match status" value="1"/>
</dbReference>
<organism evidence="3 4">
    <name type="scientific">Forsythia ovata</name>
    <dbReference type="NCBI Taxonomy" id="205694"/>
    <lineage>
        <taxon>Eukaryota</taxon>
        <taxon>Viridiplantae</taxon>
        <taxon>Streptophyta</taxon>
        <taxon>Embryophyta</taxon>
        <taxon>Tracheophyta</taxon>
        <taxon>Spermatophyta</taxon>
        <taxon>Magnoliopsida</taxon>
        <taxon>eudicotyledons</taxon>
        <taxon>Gunneridae</taxon>
        <taxon>Pentapetalae</taxon>
        <taxon>asterids</taxon>
        <taxon>lamiids</taxon>
        <taxon>Lamiales</taxon>
        <taxon>Oleaceae</taxon>
        <taxon>Forsythieae</taxon>
        <taxon>Forsythia</taxon>
    </lineage>
</organism>
<evidence type="ECO:0000313" key="3">
    <source>
        <dbReference type="EMBL" id="KAL2551204.1"/>
    </source>
</evidence>
<feature type="region of interest" description="Disordered" evidence="1">
    <location>
        <begin position="395"/>
        <end position="484"/>
    </location>
</feature>
<dbReference type="Pfam" id="PF08646">
    <property type="entry name" value="Rep_fac-A_C"/>
    <property type="match status" value="1"/>
</dbReference>
<feature type="compositionally biased region" description="Polar residues" evidence="1">
    <location>
        <begin position="416"/>
        <end position="429"/>
    </location>
</feature>
<dbReference type="InterPro" id="IPR013955">
    <property type="entry name" value="Rep_factor-A_C"/>
</dbReference>
<dbReference type="EMBL" id="JBFOLJ010000002">
    <property type="protein sequence ID" value="KAL2551204.1"/>
    <property type="molecule type" value="Genomic_DNA"/>
</dbReference>
<reference evidence="4" key="1">
    <citation type="submission" date="2024-07" db="EMBL/GenBank/DDBJ databases">
        <title>Two chromosome-level genome assemblies of Korean endemic species Abeliophyllum distichum and Forsythia ovata (Oleaceae).</title>
        <authorList>
            <person name="Jang H."/>
        </authorList>
    </citation>
    <scope>NUCLEOTIDE SEQUENCE [LARGE SCALE GENOMIC DNA]</scope>
</reference>
<keyword evidence="4" id="KW-1185">Reference proteome</keyword>
<dbReference type="PANTHER" id="PTHR45621">
    <property type="entry name" value="OS01G0588500 PROTEIN-RELATED"/>
    <property type="match status" value="1"/>
</dbReference>
<dbReference type="InterPro" id="IPR000719">
    <property type="entry name" value="Prot_kinase_dom"/>
</dbReference>
<name>A0ABD1WND5_9LAMI</name>
<sequence length="484" mass="55022">MQEEVKFLRSLSHPNLTNLFGLFWEDKKRLLVHECMQRRSLANHLFKSKNLIQKLREARNGKQDFLMLIFGLVVYAGSVASEALSWDIRLKIAIGAARGLAFLHTLNKPVIHGNFNPSNIMLDGNYNAKISDFGLAKLRPSERNSHITTQVIGTYGYGAPEYIATGNLYVKSDVYGFGVVLLEMLIGLRVLDYKLPSGRQNLVDYAKPFLSQKRKLMSIMDARMEGQYSSKVALQASQLTLRCLETEPRKRPSMKELSGHGYFWVHARAYVRVFKQSFWYMSCNTCKKISSSDFNETYECVFCKFSHAVAVPRARVYLELEDSTGSLSGTMIGDTAEKFLQYTGQQIMDSGSQVLEKIRITLEEEQFFYVKGMKKNVLDNEYKYDIIFLNESVPSMSTSSTSTRSRTNKGKDIAYTTDTPMPLQGQTFPSAVKQLNFPSSPGSKSKKRKIEEHPISSENEVTPEKLPTPRTERNTRLSKEKDTL</sequence>
<evidence type="ECO:0000256" key="1">
    <source>
        <dbReference type="SAM" id="MobiDB-lite"/>
    </source>
</evidence>
<evidence type="ECO:0000313" key="4">
    <source>
        <dbReference type="Proteomes" id="UP001604277"/>
    </source>
</evidence>
<dbReference type="AlphaFoldDB" id="A0ABD1WND5"/>
<protein>
    <submittedName>
        <fullName evidence="3">Protein kinase domain-containing protein</fullName>
    </submittedName>
</protein>
<dbReference type="Proteomes" id="UP001604277">
    <property type="component" value="Unassembled WGS sequence"/>
</dbReference>
<comment type="caution">
    <text evidence="3">The sequence shown here is derived from an EMBL/GenBank/DDBJ whole genome shotgun (WGS) entry which is preliminary data.</text>
</comment>
<dbReference type="InterPro" id="IPR012340">
    <property type="entry name" value="NA-bd_OB-fold"/>
</dbReference>
<feature type="domain" description="Protein kinase" evidence="2">
    <location>
        <begin position="1"/>
        <end position="263"/>
    </location>
</feature>
<keyword evidence="3" id="KW-0808">Transferase</keyword>